<organism evidence="3 4">
    <name type="scientific">Mycobacterium yunnanensis</name>
    <dbReference type="NCBI Taxonomy" id="368477"/>
    <lineage>
        <taxon>Bacteria</taxon>
        <taxon>Bacillati</taxon>
        <taxon>Actinomycetota</taxon>
        <taxon>Actinomycetes</taxon>
        <taxon>Mycobacteriales</taxon>
        <taxon>Mycobacteriaceae</taxon>
        <taxon>Mycobacterium</taxon>
    </lineage>
</organism>
<comment type="caution">
    <text evidence="3">The sequence shown here is derived from an EMBL/GenBank/DDBJ whole genome shotgun (WGS) entry which is preliminary data.</text>
</comment>
<dbReference type="EMBL" id="JACKVK010000004">
    <property type="protein sequence ID" value="MCV7420291.1"/>
    <property type="molecule type" value="Genomic_DNA"/>
</dbReference>
<feature type="signal peptide" evidence="2">
    <location>
        <begin position="1"/>
        <end position="25"/>
    </location>
</feature>
<dbReference type="AlphaFoldDB" id="A0A9X3C1J3"/>
<feature type="region of interest" description="Disordered" evidence="1">
    <location>
        <begin position="156"/>
        <end position="176"/>
    </location>
</feature>
<evidence type="ECO:0000313" key="3">
    <source>
        <dbReference type="EMBL" id="MCV7420291.1"/>
    </source>
</evidence>
<evidence type="ECO:0000256" key="2">
    <source>
        <dbReference type="SAM" id="SignalP"/>
    </source>
</evidence>
<dbReference type="RefSeq" id="WP_263995064.1">
    <property type="nucleotide sequence ID" value="NZ_JACKVK010000004.1"/>
</dbReference>
<reference evidence="3" key="2">
    <citation type="journal article" date="2022" name="BMC Genomics">
        <title>Comparative genome analysis of mycobacteria focusing on tRNA and non-coding RNA.</title>
        <authorList>
            <person name="Behra P.R.K."/>
            <person name="Pettersson B.M.F."/>
            <person name="Ramesh M."/>
            <person name="Das S."/>
            <person name="Dasgupta S."/>
            <person name="Kirsebom L.A."/>
        </authorList>
    </citation>
    <scope>NUCLEOTIDE SEQUENCE</scope>
    <source>
        <strain evidence="3">DSM 44838</strain>
    </source>
</reference>
<reference evidence="3" key="1">
    <citation type="submission" date="2020-07" db="EMBL/GenBank/DDBJ databases">
        <authorList>
            <person name="Pettersson B.M.F."/>
            <person name="Behra P.R.K."/>
            <person name="Ramesh M."/>
            <person name="Das S."/>
            <person name="Dasgupta S."/>
            <person name="Kirsebom L.A."/>
        </authorList>
    </citation>
    <scope>NUCLEOTIDE SEQUENCE</scope>
    <source>
        <strain evidence="3">DSM 44838</strain>
    </source>
</reference>
<feature type="compositionally biased region" description="Polar residues" evidence="1">
    <location>
        <begin position="158"/>
        <end position="170"/>
    </location>
</feature>
<evidence type="ECO:0000256" key="1">
    <source>
        <dbReference type="SAM" id="MobiDB-lite"/>
    </source>
</evidence>
<evidence type="ECO:0008006" key="5">
    <source>
        <dbReference type="Google" id="ProtNLM"/>
    </source>
</evidence>
<protein>
    <recommendedName>
        <fullName evidence="5">Ig-like domain-containing protein</fullName>
    </recommendedName>
</protein>
<gene>
    <name evidence="3" type="ORF">H7K45_07045</name>
</gene>
<name>A0A9X3C1J3_9MYCO</name>
<evidence type="ECO:0000313" key="4">
    <source>
        <dbReference type="Proteomes" id="UP001141629"/>
    </source>
</evidence>
<keyword evidence="2" id="KW-0732">Signal</keyword>
<keyword evidence="4" id="KW-1185">Reference proteome</keyword>
<proteinExistence type="predicted"/>
<feature type="chain" id="PRO_5040744249" description="Ig-like domain-containing protein" evidence="2">
    <location>
        <begin position="26"/>
        <end position="176"/>
    </location>
</feature>
<accession>A0A9X3C1J3</accession>
<dbReference type="Proteomes" id="UP001141629">
    <property type="component" value="Unassembled WGS sequence"/>
</dbReference>
<sequence>MATALRRSTTLLITGGILYSATAFGAAVAGAEPTVYALPACYGGATLPVERPSQALFQTCADGSKELTDITWTRFGPDGAEGTGTYSYQVCEPSCVAGHRDSFPAVIHADEPQPQAPDASCPAGTMFFGNLVIAYPHGVPAADGGAPNMRFRGMPATLYSTEGTPDSPTSLAPPRC</sequence>